<dbReference type="EMBL" id="ABDG02000017">
    <property type="protein sequence ID" value="EHK49251.1"/>
    <property type="molecule type" value="Genomic_DNA"/>
</dbReference>
<dbReference type="AlphaFoldDB" id="G9NK31"/>
<keyword evidence="2" id="KW-0812">Transmembrane</keyword>
<keyword evidence="4" id="KW-1185">Reference proteome</keyword>
<evidence type="ECO:0000256" key="2">
    <source>
        <dbReference type="SAM" id="Phobius"/>
    </source>
</evidence>
<feature type="compositionally biased region" description="Polar residues" evidence="1">
    <location>
        <begin position="93"/>
        <end position="108"/>
    </location>
</feature>
<evidence type="ECO:0000313" key="3">
    <source>
        <dbReference type="EMBL" id="EHK49251.1"/>
    </source>
</evidence>
<evidence type="ECO:0000256" key="1">
    <source>
        <dbReference type="SAM" id="MobiDB-lite"/>
    </source>
</evidence>
<evidence type="ECO:0000313" key="4">
    <source>
        <dbReference type="Proteomes" id="UP000005426"/>
    </source>
</evidence>
<feature type="region of interest" description="Disordered" evidence="1">
    <location>
        <begin position="91"/>
        <end position="132"/>
    </location>
</feature>
<reference evidence="3 4" key="1">
    <citation type="journal article" date="2011" name="Genome Biol.">
        <title>Comparative genome sequence analysis underscores mycoparasitism as the ancestral life style of Trichoderma.</title>
        <authorList>
            <person name="Kubicek C.P."/>
            <person name="Herrera-Estrella A."/>
            <person name="Seidl-Seiboth V."/>
            <person name="Martinez D.A."/>
            <person name="Druzhinina I.S."/>
            <person name="Thon M."/>
            <person name="Zeilinger S."/>
            <person name="Casas-Flores S."/>
            <person name="Horwitz B.A."/>
            <person name="Mukherjee P.K."/>
            <person name="Mukherjee M."/>
            <person name="Kredics L."/>
            <person name="Alcaraz L.D."/>
            <person name="Aerts A."/>
            <person name="Antal Z."/>
            <person name="Atanasova L."/>
            <person name="Cervantes-Badillo M.G."/>
            <person name="Challacombe J."/>
            <person name="Chertkov O."/>
            <person name="McCluskey K."/>
            <person name="Coulpier F."/>
            <person name="Deshpande N."/>
            <person name="von Doehren H."/>
            <person name="Ebbole D.J."/>
            <person name="Esquivel-Naranjo E.U."/>
            <person name="Fekete E."/>
            <person name="Flipphi M."/>
            <person name="Glaser F."/>
            <person name="Gomez-Rodriguez E.Y."/>
            <person name="Gruber S."/>
            <person name="Han C."/>
            <person name="Henrissat B."/>
            <person name="Hermosa R."/>
            <person name="Hernandez-Onate M."/>
            <person name="Karaffa L."/>
            <person name="Kosti I."/>
            <person name="Le Crom S."/>
            <person name="Lindquist E."/>
            <person name="Lucas S."/>
            <person name="Luebeck M."/>
            <person name="Luebeck P.S."/>
            <person name="Margeot A."/>
            <person name="Metz B."/>
            <person name="Misra M."/>
            <person name="Nevalainen H."/>
            <person name="Omann M."/>
            <person name="Packer N."/>
            <person name="Perrone G."/>
            <person name="Uresti-Rivera E.E."/>
            <person name="Salamov A."/>
            <person name="Schmoll M."/>
            <person name="Seiboth B."/>
            <person name="Shapiro H."/>
            <person name="Sukno S."/>
            <person name="Tamayo-Ramos J.A."/>
            <person name="Tisch D."/>
            <person name="Wiest A."/>
            <person name="Wilkinson H.H."/>
            <person name="Zhang M."/>
            <person name="Coutinho P.M."/>
            <person name="Kenerley C.M."/>
            <person name="Monte E."/>
            <person name="Baker S.E."/>
            <person name="Grigoriev I.V."/>
        </authorList>
    </citation>
    <scope>NUCLEOTIDE SEQUENCE [LARGE SCALE GENOMIC DNA]</scope>
    <source>
        <strain evidence="4">ATCC 20476 / IMI 206040</strain>
    </source>
</reference>
<feature type="compositionally biased region" description="Polar residues" evidence="1">
    <location>
        <begin position="116"/>
        <end position="125"/>
    </location>
</feature>
<feature type="non-terminal residue" evidence="3">
    <location>
        <position position="132"/>
    </location>
</feature>
<dbReference type="HOGENOM" id="CLU_1922064_0_0_1"/>
<protein>
    <submittedName>
        <fullName evidence="3">Uncharacterized protein</fullName>
    </submittedName>
</protein>
<organism evidence="3 4">
    <name type="scientific">Hypocrea atroviridis (strain ATCC 20476 / IMI 206040)</name>
    <name type="common">Trichoderma atroviride</name>
    <dbReference type="NCBI Taxonomy" id="452589"/>
    <lineage>
        <taxon>Eukaryota</taxon>
        <taxon>Fungi</taxon>
        <taxon>Dikarya</taxon>
        <taxon>Ascomycota</taxon>
        <taxon>Pezizomycotina</taxon>
        <taxon>Sordariomycetes</taxon>
        <taxon>Hypocreomycetidae</taxon>
        <taxon>Hypocreales</taxon>
        <taxon>Hypocreaceae</taxon>
        <taxon>Trichoderma</taxon>
    </lineage>
</organism>
<keyword evidence="2" id="KW-1133">Transmembrane helix</keyword>
<dbReference type="KEGG" id="tatv:25775354"/>
<accession>G9NK31</accession>
<comment type="caution">
    <text evidence="3">The sequence shown here is derived from an EMBL/GenBank/DDBJ whole genome shotgun (WGS) entry which is preliminary data.</text>
</comment>
<name>G9NK31_HYPAI</name>
<feature type="transmembrane region" description="Helical" evidence="2">
    <location>
        <begin position="60"/>
        <end position="82"/>
    </location>
</feature>
<dbReference type="GeneID" id="25775354"/>
<dbReference type="Proteomes" id="UP000005426">
    <property type="component" value="Unassembled WGS sequence"/>
</dbReference>
<gene>
    <name evidence="3" type="ORF">TRIATDRAFT_133509</name>
</gene>
<sequence>MQVLASAELTLARLLRPDHSSSPATLTPPTGGFCSLRFRFAAGEERLARWRWPGWAGRGWATRLALAPALALAVAPLLCAYIKGAFRPLSRRPTWTNVHPYSTPSSGHVTPPVTTPADTLRSSDATPRPSAR</sequence>
<proteinExistence type="predicted"/>
<keyword evidence="2" id="KW-0472">Membrane</keyword>